<organism evidence="1 2">
    <name type="scientific">Candidatus Thiothrix phosphatis</name>
    <dbReference type="NCBI Taxonomy" id="3112415"/>
    <lineage>
        <taxon>Bacteria</taxon>
        <taxon>Pseudomonadati</taxon>
        <taxon>Pseudomonadota</taxon>
        <taxon>Gammaproteobacteria</taxon>
        <taxon>Thiotrichales</taxon>
        <taxon>Thiotrichaceae</taxon>
        <taxon>Thiothrix</taxon>
    </lineage>
</organism>
<dbReference type="InterPro" id="IPR027961">
    <property type="entry name" value="DUF4442"/>
</dbReference>
<protein>
    <submittedName>
        <fullName evidence="1">DUF4442 domain-containing protein</fullName>
    </submittedName>
</protein>
<sequence>MGFNFARFARRWLTFLPESRRLELYPPWWMMRIKVLALENGWRHIRIRLPLTWISRNMGGGMFGGFQASLADPIAPLACAKVFPKYHVWTRHLSMDFVRPGATDMELQFDFPPEKEAEIREELAKRGRSTPSFEYGLYDNHNRLCTRVVCVVAIRPPGYLPSAGLST</sequence>
<accession>A0ABU6CZE2</accession>
<keyword evidence="2" id="KW-1185">Reference proteome</keyword>
<dbReference type="Pfam" id="PF14539">
    <property type="entry name" value="DUF4442"/>
    <property type="match status" value="1"/>
</dbReference>
<reference evidence="1 2" key="2">
    <citation type="submission" date="2024-01" db="EMBL/GenBank/DDBJ databases">
        <authorList>
            <person name="Xie X."/>
        </authorList>
    </citation>
    <scope>NUCLEOTIDE SEQUENCE [LARGE SCALE GENOMIC DNA]</scope>
    <source>
        <strain evidence="1">SCUT-1</strain>
    </source>
</reference>
<name>A0ABU6CZE2_9GAMM</name>
<dbReference type="RefSeq" id="WP_324696367.1">
    <property type="nucleotide sequence ID" value="NZ_JAYMYJ010000125.1"/>
</dbReference>
<gene>
    <name evidence="1" type="ORF">VSS37_14510</name>
</gene>
<evidence type="ECO:0000313" key="2">
    <source>
        <dbReference type="Proteomes" id="UP001308005"/>
    </source>
</evidence>
<dbReference type="EMBL" id="JAYMYJ010000125">
    <property type="protein sequence ID" value="MEB4592200.1"/>
    <property type="molecule type" value="Genomic_DNA"/>
</dbReference>
<dbReference type="Proteomes" id="UP001308005">
    <property type="component" value="Unassembled WGS sequence"/>
</dbReference>
<proteinExistence type="predicted"/>
<dbReference type="SUPFAM" id="SSF54637">
    <property type="entry name" value="Thioesterase/thiol ester dehydrase-isomerase"/>
    <property type="match status" value="1"/>
</dbReference>
<comment type="caution">
    <text evidence="1">The sequence shown here is derived from an EMBL/GenBank/DDBJ whole genome shotgun (WGS) entry which is preliminary data.</text>
</comment>
<reference evidence="2" key="1">
    <citation type="submission" date="2023-07" db="EMBL/GenBank/DDBJ databases">
        <title>The carbon used by Thiothrix.</title>
        <authorList>
            <person name="Chen L."/>
        </authorList>
    </citation>
    <scope>NUCLEOTIDE SEQUENCE [LARGE SCALE GENOMIC DNA]</scope>
</reference>
<dbReference type="InterPro" id="IPR029069">
    <property type="entry name" value="HotDog_dom_sf"/>
</dbReference>
<dbReference type="Gene3D" id="3.10.129.10">
    <property type="entry name" value="Hotdog Thioesterase"/>
    <property type="match status" value="1"/>
</dbReference>
<evidence type="ECO:0000313" key="1">
    <source>
        <dbReference type="EMBL" id="MEB4592200.1"/>
    </source>
</evidence>